<dbReference type="KEGG" id="lsj:LSJ_3046"/>
<dbReference type="AlphaFoldDB" id="A0A089QL39"/>
<dbReference type="Pfam" id="PF14490">
    <property type="entry name" value="HHH_RecD2"/>
    <property type="match status" value="1"/>
</dbReference>
<protein>
    <submittedName>
        <fullName evidence="5">Putative ATP-dependent exoDNAse</fullName>
    </submittedName>
</protein>
<evidence type="ECO:0000313" key="6">
    <source>
        <dbReference type="Proteomes" id="UP000029488"/>
    </source>
</evidence>
<dbReference type="InterPro" id="IPR027417">
    <property type="entry name" value="P-loop_NTPase"/>
</dbReference>
<dbReference type="InterPro" id="IPR027785">
    <property type="entry name" value="UvrD-like_helicase_C"/>
</dbReference>
<keyword evidence="5" id="KW-0614">Plasmid</keyword>
<dbReference type="GO" id="GO:0003677">
    <property type="term" value="F:DNA binding"/>
    <property type="evidence" value="ECO:0007669"/>
    <property type="project" value="InterPro"/>
</dbReference>
<dbReference type="RefSeq" id="WP_044005810.1">
    <property type="nucleotide sequence ID" value="NZ_CP007648.1"/>
</dbReference>
<dbReference type="SMART" id="SM00278">
    <property type="entry name" value="HhH1"/>
    <property type="match status" value="2"/>
</dbReference>
<organism evidence="5 6">
    <name type="scientific">Ligilactobacillus salivarius</name>
    <dbReference type="NCBI Taxonomy" id="1624"/>
    <lineage>
        <taxon>Bacteria</taxon>
        <taxon>Bacillati</taxon>
        <taxon>Bacillota</taxon>
        <taxon>Bacilli</taxon>
        <taxon>Lactobacillales</taxon>
        <taxon>Lactobacillaceae</taxon>
        <taxon>Ligilactobacillus</taxon>
    </lineage>
</organism>
<evidence type="ECO:0000256" key="2">
    <source>
        <dbReference type="ARBA" id="ARBA00022840"/>
    </source>
</evidence>
<reference evidence="5 6" key="1">
    <citation type="journal article" date="2014" name="BMC Genomics">
        <title>Unusual genome complexity in Lactobacillus salivarius JCM1046.</title>
        <authorList>
            <person name="Raftis E.J."/>
            <person name="Forde B.M."/>
            <person name="Claesson M.J."/>
            <person name="O'Toole P.W."/>
        </authorList>
    </citation>
    <scope>NUCLEOTIDE SEQUENCE [LARGE SCALE GENOMIC DNA]</scope>
    <source>
        <strain evidence="5 6">JCM1046</strain>
        <plasmid evidence="5 6">pMP1046B</plasmid>
    </source>
</reference>
<dbReference type="InterPro" id="IPR029493">
    <property type="entry name" value="RecD2-like_HHH"/>
</dbReference>
<dbReference type="Pfam" id="PF13604">
    <property type="entry name" value="AAA_30"/>
    <property type="match status" value="1"/>
</dbReference>
<feature type="domain" description="Helix-hairpin-helix DNA-binding motif class 1" evidence="3">
    <location>
        <begin position="131"/>
        <end position="150"/>
    </location>
</feature>
<dbReference type="Pfam" id="PF23139">
    <property type="entry name" value="OB_YrrC"/>
    <property type="match status" value="1"/>
</dbReference>
<keyword evidence="1" id="KW-0547">Nucleotide-binding</keyword>
<proteinExistence type="predicted"/>
<dbReference type="Gene3D" id="2.30.30.940">
    <property type="match status" value="1"/>
</dbReference>
<name>A0A089QL39_9LACO</name>
<sequence>MRDGIKFVGTLNNYIFSSKTSDFKIASINVLDELEGLFRYNNYGNITLKGGMELLPKTEYEIVASYIVDKKYGEQYNIESYKRTRAIEDMSVEDFNEFMASLGNSADKVAEYFGEKTKDIMNKALEQNDTSELEKVNGIGKVKASKILDKYGSQRDYSMAIAVFGKWGFTHSKIKTIVNKYRNQDLAIKKLNENPYNLYLDRIPGIGFKTIDNKALENGIAPNDRRRVEAYIYNFFDDLSMSGDSYIPIEKLRNHLRTEVYNADLDSATNFILGNEDFKIFKKDGVNCVALRETYELEKKTAYELLRVQNAWDSKKSIDDIDTYISEVEKEQGWKYGKQQLEAIHTIATNNVFLLQGYSGTGKSSLLKAVVRAMQANNFTIAQCALSGKAADNLTKVTGLQGMTIHRLLQYNPSSESMFNYWKKNPLPYDVIILDEVSMVSLDLFYSLVSAIKDGAKLIMVGDSGQLDSIGIGVMSGILDSQVIPTITLTEIHRQAEESAIISHSITYRKGAMPKEVNKEGLFLCGTKKDLVYKLLENEKEHDNQGKVVDNLIPNALVFFKKALSKYNVKDIQIITQTTKNCNALNALCQQIANPKNREKEEYVVSFQNKDDDYVLRVGDKVINTVNNRRTVSAEKGNAITPIYNGNTGIIESITKQVDEDGDEYIESVINFDGIGRVLLDSGDLRSIRLGYAITVHKSQGSTIPCVIVVLPFQFMLNSRELVYTAITRTSELCFVISSYATLAKAIKKSTNKVHKTNLSAFMSLEARKRGDI</sequence>
<dbReference type="EMBL" id="CP007648">
    <property type="protein sequence ID" value="AIR11666.1"/>
    <property type="molecule type" value="Genomic_DNA"/>
</dbReference>
<gene>
    <name evidence="5" type="ORF">LSJ_3046</name>
</gene>
<dbReference type="InterPro" id="IPR055446">
    <property type="entry name" value="RecD2_N_OB"/>
</dbReference>
<dbReference type="CDD" id="cd18809">
    <property type="entry name" value="SF1_C_RecD"/>
    <property type="match status" value="1"/>
</dbReference>
<dbReference type="Gene3D" id="1.10.10.2220">
    <property type="match status" value="1"/>
</dbReference>
<evidence type="ECO:0000256" key="1">
    <source>
        <dbReference type="ARBA" id="ARBA00022741"/>
    </source>
</evidence>
<feature type="domain" description="Helix-hairpin-helix DNA-binding motif class 1" evidence="3">
    <location>
        <begin position="198"/>
        <end position="217"/>
    </location>
</feature>
<dbReference type="InterPro" id="IPR003583">
    <property type="entry name" value="Hlx-hairpin-Hlx_DNA-bd_motif"/>
</dbReference>
<evidence type="ECO:0000259" key="3">
    <source>
        <dbReference type="SMART" id="SM00278"/>
    </source>
</evidence>
<dbReference type="GO" id="GO:0003678">
    <property type="term" value="F:DNA helicase activity"/>
    <property type="evidence" value="ECO:0007669"/>
    <property type="project" value="UniProtKB-ARBA"/>
</dbReference>
<dbReference type="InterPro" id="IPR050534">
    <property type="entry name" value="Coronavir_polyprotein_1ab"/>
</dbReference>
<dbReference type="PANTHER" id="PTHR43788">
    <property type="entry name" value="DNA2/NAM7 HELICASE FAMILY MEMBER"/>
    <property type="match status" value="1"/>
</dbReference>
<dbReference type="SMART" id="SM00382">
    <property type="entry name" value="AAA"/>
    <property type="match status" value="1"/>
</dbReference>
<dbReference type="SUPFAM" id="SSF52540">
    <property type="entry name" value="P-loop containing nucleoside triphosphate hydrolases"/>
    <property type="match status" value="1"/>
</dbReference>
<dbReference type="InterPro" id="IPR003593">
    <property type="entry name" value="AAA+_ATPase"/>
</dbReference>
<feature type="domain" description="AAA+ ATPase" evidence="4">
    <location>
        <begin position="349"/>
        <end position="488"/>
    </location>
</feature>
<dbReference type="Gene3D" id="3.40.50.300">
    <property type="entry name" value="P-loop containing nucleotide triphosphate hydrolases"/>
    <property type="match status" value="2"/>
</dbReference>
<keyword evidence="2" id="KW-0067">ATP-binding</keyword>
<dbReference type="GO" id="GO:0005524">
    <property type="term" value="F:ATP binding"/>
    <property type="evidence" value="ECO:0007669"/>
    <property type="project" value="UniProtKB-KW"/>
</dbReference>
<dbReference type="PANTHER" id="PTHR43788:SF6">
    <property type="entry name" value="DNA HELICASE B"/>
    <property type="match status" value="1"/>
</dbReference>
<dbReference type="Pfam" id="PF13538">
    <property type="entry name" value="UvrD_C_2"/>
    <property type="match status" value="1"/>
</dbReference>
<geneLocation type="plasmid" evidence="5 6">
    <name>pMP1046B</name>
</geneLocation>
<dbReference type="CDD" id="cd17933">
    <property type="entry name" value="DEXSc_RecD-like"/>
    <property type="match status" value="1"/>
</dbReference>
<dbReference type="GO" id="GO:0006281">
    <property type="term" value="P:DNA repair"/>
    <property type="evidence" value="ECO:0007669"/>
    <property type="project" value="InterPro"/>
</dbReference>
<dbReference type="Proteomes" id="UP000029488">
    <property type="component" value="Plasmid pMP1046B"/>
</dbReference>
<accession>A0A089QL39</accession>
<evidence type="ECO:0000313" key="5">
    <source>
        <dbReference type="EMBL" id="AIR11666.1"/>
    </source>
</evidence>
<evidence type="ECO:0000259" key="4">
    <source>
        <dbReference type="SMART" id="SM00382"/>
    </source>
</evidence>